<dbReference type="InterPro" id="IPR002350">
    <property type="entry name" value="Kazal_dom"/>
</dbReference>
<evidence type="ECO:0000313" key="2">
    <source>
        <dbReference type="EMBL" id="JAC18659.1"/>
    </source>
</evidence>
<accession>A0A023FD70</accession>
<sequence length="70" mass="8009">VCMLDKHVVGDEVDCNQECPSNYVPVCAQPSDRDEFQTFKNRCELDKEMKCKQNGEDAYIFIKEGECADV</sequence>
<proteinExistence type="evidence at transcript level"/>
<protein>
    <submittedName>
        <fullName evidence="2">Putative salivary secreted kazaltype proteinase inhibitor</fullName>
    </submittedName>
</protein>
<dbReference type="Gene3D" id="3.30.60.30">
    <property type="match status" value="1"/>
</dbReference>
<dbReference type="SUPFAM" id="SSF100895">
    <property type="entry name" value="Kazal-type serine protease inhibitors"/>
    <property type="match status" value="1"/>
</dbReference>
<dbReference type="InterPro" id="IPR036058">
    <property type="entry name" value="Kazal_dom_sf"/>
</dbReference>
<feature type="non-terminal residue" evidence="2">
    <location>
        <position position="1"/>
    </location>
</feature>
<reference evidence="2" key="1">
    <citation type="journal article" date="2014" name="PLoS Negl. Trop. Dis.">
        <title>An updated insight into the Sialotranscriptome of Triatoma infestans: developmental stage and geographic variations.</title>
        <authorList>
            <person name="Schwarz A."/>
            <person name="Medrano-Mercado N."/>
            <person name="Schaub G.A."/>
            <person name="Struchiner C.J."/>
            <person name="Bargues M.D."/>
            <person name="Levy M.Z."/>
            <person name="Ribeiro J.M."/>
        </authorList>
    </citation>
    <scope>NUCLEOTIDE SEQUENCE</scope>
    <source>
        <strain evidence="2">Chile</strain>
        <tissue evidence="2">Salivary glands</tissue>
    </source>
</reference>
<evidence type="ECO:0000259" key="1">
    <source>
        <dbReference type="PROSITE" id="PS51465"/>
    </source>
</evidence>
<dbReference type="AlphaFoldDB" id="A0A023FD70"/>
<dbReference type="EMBL" id="GBBI01000053">
    <property type="protein sequence ID" value="JAC18659.1"/>
    <property type="molecule type" value="mRNA"/>
</dbReference>
<feature type="domain" description="Kazal-like" evidence="1">
    <location>
        <begin position="9"/>
        <end position="69"/>
    </location>
</feature>
<name>A0A023FD70_TRIIF</name>
<dbReference type="PROSITE" id="PS51465">
    <property type="entry name" value="KAZAL_2"/>
    <property type="match status" value="1"/>
</dbReference>
<organism evidence="2">
    <name type="scientific">Triatoma infestans</name>
    <name type="common">Assassin bug</name>
    <dbReference type="NCBI Taxonomy" id="30076"/>
    <lineage>
        <taxon>Eukaryota</taxon>
        <taxon>Metazoa</taxon>
        <taxon>Ecdysozoa</taxon>
        <taxon>Arthropoda</taxon>
        <taxon>Hexapoda</taxon>
        <taxon>Insecta</taxon>
        <taxon>Pterygota</taxon>
        <taxon>Neoptera</taxon>
        <taxon>Paraneoptera</taxon>
        <taxon>Hemiptera</taxon>
        <taxon>Heteroptera</taxon>
        <taxon>Panheteroptera</taxon>
        <taxon>Cimicomorpha</taxon>
        <taxon>Reduviidae</taxon>
        <taxon>Triatominae</taxon>
        <taxon>Triatoma</taxon>
    </lineage>
</organism>